<dbReference type="PANTHER" id="PTHR45947">
    <property type="entry name" value="SULFOQUINOVOSYL TRANSFERASE SQD2"/>
    <property type="match status" value="1"/>
</dbReference>
<dbReference type="EMBL" id="AP023367">
    <property type="protein sequence ID" value="BCJ94678.1"/>
    <property type="molecule type" value="Genomic_DNA"/>
</dbReference>
<organism evidence="2 3">
    <name type="scientific">Anaerocolumna cellulosilytica</name>
    <dbReference type="NCBI Taxonomy" id="433286"/>
    <lineage>
        <taxon>Bacteria</taxon>
        <taxon>Bacillati</taxon>
        <taxon>Bacillota</taxon>
        <taxon>Clostridia</taxon>
        <taxon>Lachnospirales</taxon>
        <taxon>Lachnospiraceae</taxon>
        <taxon>Anaerocolumna</taxon>
    </lineage>
</organism>
<gene>
    <name evidence="2" type="ORF">acsn021_22470</name>
</gene>
<evidence type="ECO:0000313" key="2">
    <source>
        <dbReference type="EMBL" id="BCJ94678.1"/>
    </source>
</evidence>
<evidence type="ECO:0000259" key="1">
    <source>
        <dbReference type="Pfam" id="PF00534"/>
    </source>
</evidence>
<keyword evidence="2" id="KW-0808">Transferase</keyword>
<evidence type="ECO:0000313" key="3">
    <source>
        <dbReference type="Proteomes" id="UP000515561"/>
    </source>
</evidence>
<accession>A0A6S6R6Q3</accession>
<dbReference type="SUPFAM" id="SSF53756">
    <property type="entry name" value="UDP-Glycosyltransferase/glycogen phosphorylase"/>
    <property type="match status" value="1"/>
</dbReference>
<dbReference type="InterPro" id="IPR050194">
    <property type="entry name" value="Glycosyltransferase_grp1"/>
</dbReference>
<dbReference type="AlphaFoldDB" id="A0A6S6R6Q3"/>
<protein>
    <submittedName>
        <fullName evidence="2">Glycosyl transferase</fullName>
    </submittedName>
</protein>
<dbReference type="GO" id="GO:0016757">
    <property type="term" value="F:glycosyltransferase activity"/>
    <property type="evidence" value="ECO:0007669"/>
    <property type="project" value="InterPro"/>
</dbReference>
<dbReference type="CDD" id="cd03808">
    <property type="entry name" value="GT4_CapM-like"/>
    <property type="match status" value="1"/>
</dbReference>
<sequence length="368" mass="42254">MRIIVSASYGHSLINFRGELIKAMVKQGHEVICTSIEPVEIMAKQVEQLGAKYYQIPGSRTGIGLLENIRTFFRYLIAYYLLKPDLCFLYMSKPIVFGGICGILTRVKRIVVFVTGLEVAFYSPGIKNRLTRLFLKTMYRLVHSKSETVFFMNQDDYKLMLKYHMVRREQARFVNGSGVNMEYFTKEKLPEDRVVCMTARLVWSKGIREYLEAAEKIKLCYPDVRFLLVGGLDENPEAIKKEELDEVISLGIIEYYGYTEDVRPYLKQCSIFVLPSYHEGNGRSIVEAMATGRPIITTHAPGCKETVIDGYNGFLIPVRDSKTLTDKLSVLIEHSSLRTKMAESSYLLCKEKYDVNQVNEIFLKTLRL</sequence>
<dbReference type="Gene3D" id="3.40.50.2000">
    <property type="entry name" value="Glycogen Phosphorylase B"/>
    <property type="match status" value="2"/>
</dbReference>
<feature type="domain" description="Glycosyl transferase family 1" evidence="1">
    <location>
        <begin position="186"/>
        <end position="345"/>
    </location>
</feature>
<keyword evidence="3" id="KW-1185">Reference proteome</keyword>
<dbReference type="PANTHER" id="PTHR45947:SF3">
    <property type="entry name" value="SULFOQUINOVOSYL TRANSFERASE SQD2"/>
    <property type="match status" value="1"/>
</dbReference>
<proteinExistence type="predicted"/>
<dbReference type="InterPro" id="IPR001296">
    <property type="entry name" value="Glyco_trans_1"/>
</dbReference>
<name>A0A6S6R6Q3_9FIRM</name>
<dbReference type="Proteomes" id="UP000515561">
    <property type="component" value="Chromosome"/>
</dbReference>
<dbReference type="Pfam" id="PF00534">
    <property type="entry name" value="Glycos_transf_1"/>
    <property type="match status" value="1"/>
</dbReference>
<reference evidence="2 3" key="1">
    <citation type="journal article" date="2016" name="Int. J. Syst. Evol. Microbiol.">
        <title>Descriptions of Anaerotaenia torta gen. nov., sp. nov. and Anaerocolumna cellulosilytica gen. nov., sp. nov. isolated from a methanogenic reactor of cattle waste.</title>
        <authorList>
            <person name="Uek A."/>
            <person name="Ohtaki Y."/>
            <person name="Kaku N."/>
            <person name="Ueki K."/>
        </authorList>
    </citation>
    <scope>NUCLEOTIDE SEQUENCE [LARGE SCALE GENOMIC DNA]</scope>
    <source>
        <strain evidence="2 3">SN021</strain>
    </source>
</reference>
<dbReference type="RefSeq" id="WP_184089458.1">
    <property type="nucleotide sequence ID" value="NZ_AP023367.1"/>
</dbReference>
<dbReference type="KEGG" id="acel:acsn021_22470"/>